<evidence type="ECO:0000256" key="2">
    <source>
        <dbReference type="SAM" id="Phobius"/>
    </source>
</evidence>
<dbReference type="RefSeq" id="WP_346110027.1">
    <property type="nucleotide sequence ID" value="NZ_BAAAMU010000053.1"/>
</dbReference>
<sequence>MDTATASESPAAAATDEAEPSATPNSAATDDTSTSPAPEAAADENTVATPEVEADEGAAASPPAASTTTSSAVPAHVNTAASSHQWGLSTTTTVTSAVVLLVALLAGLAVLVARSRRTRLATPEYVEPVPSAPAPLPARAAGEENPWTRQLLEALDNVIALDKQDSAPSGAEHPRPGTDSPAHDSDEDPEATAAWSPPFKSSAPPGPLEAFFEPADASPPDDLAEEDSEDEQVSEHPATDDDDTRPGSTGDSTP</sequence>
<keyword evidence="2" id="KW-0472">Membrane</keyword>
<organism evidence="3 4">
    <name type="scientific">Nonomuraea maheshkhaliensis</name>
    <dbReference type="NCBI Taxonomy" id="419590"/>
    <lineage>
        <taxon>Bacteria</taxon>
        <taxon>Bacillati</taxon>
        <taxon>Actinomycetota</taxon>
        <taxon>Actinomycetes</taxon>
        <taxon>Streptosporangiales</taxon>
        <taxon>Streptosporangiaceae</taxon>
        <taxon>Nonomuraea</taxon>
    </lineage>
</organism>
<gene>
    <name evidence="3" type="ORF">GCM10009733_061600</name>
</gene>
<reference evidence="4" key="1">
    <citation type="journal article" date="2019" name="Int. J. Syst. Evol. Microbiol.">
        <title>The Global Catalogue of Microorganisms (GCM) 10K type strain sequencing project: providing services to taxonomists for standard genome sequencing and annotation.</title>
        <authorList>
            <consortium name="The Broad Institute Genomics Platform"/>
            <consortium name="The Broad Institute Genome Sequencing Center for Infectious Disease"/>
            <person name="Wu L."/>
            <person name="Ma J."/>
        </authorList>
    </citation>
    <scope>NUCLEOTIDE SEQUENCE [LARGE SCALE GENOMIC DNA]</scope>
    <source>
        <strain evidence="4">JCM 13929</strain>
    </source>
</reference>
<comment type="caution">
    <text evidence="3">The sequence shown here is derived from an EMBL/GenBank/DDBJ whole genome shotgun (WGS) entry which is preliminary data.</text>
</comment>
<feature type="compositionally biased region" description="Low complexity" evidence="1">
    <location>
        <begin position="58"/>
        <end position="73"/>
    </location>
</feature>
<feature type="region of interest" description="Disordered" evidence="1">
    <location>
        <begin position="165"/>
        <end position="254"/>
    </location>
</feature>
<accession>A0ABP4RMW7</accession>
<feature type="transmembrane region" description="Helical" evidence="2">
    <location>
        <begin position="94"/>
        <end position="113"/>
    </location>
</feature>
<keyword evidence="2" id="KW-1133">Transmembrane helix</keyword>
<dbReference type="EMBL" id="BAAAMU010000053">
    <property type="protein sequence ID" value="GAA1655808.1"/>
    <property type="molecule type" value="Genomic_DNA"/>
</dbReference>
<dbReference type="Proteomes" id="UP001500064">
    <property type="component" value="Unassembled WGS sequence"/>
</dbReference>
<feature type="region of interest" description="Disordered" evidence="1">
    <location>
        <begin position="1"/>
        <end position="73"/>
    </location>
</feature>
<evidence type="ECO:0000313" key="3">
    <source>
        <dbReference type="EMBL" id="GAA1655808.1"/>
    </source>
</evidence>
<proteinExistence type="predicted"/>
<name>A0ABP4RMW7_9ACTN</name>
<feature type="compositionally biased region" description="Polar residues" evidence="1">
    <location>
        <begin position="25"/>
        <end position="36"/>
    </location>
</feature>
<feature type="compositionally biased region" description="Acidic residues" evidence="1">
    <location>
        <begin position="222"/>
        <end position="232"/>
    </location>
</feature>
<protein>
    <recommendedName>
        <fullName evidence="5">LPXTG cell wall anchor domain-containing protein</fullName>
    </recommendedName>
</protein>
<evidence type="ECO:0008006" key="5">
    <source>
        <dbReference type="Google" id="ProtNLM"/>
    </source>
</evidence>
<feature type="compositionally biased region" description="Basic and acidic residues" evidence="1">
    <location>
        <begin position="172"/>
        <end position="184"/>
    </location>
</feature>
<feature type="compositionally biased region" description="Low complexity" evidence="1">
    <location>
        <begin position="1"/>
        <end position="24"/>
    </location>
</feature>
<evidence type="ECO:0000313" key="4">
    <source>
        <dbReference type="Proteomes" id="UP001500064"/>
    </source>
</evidence>
<evidence type="ECO:0000256" key="1">
    <source>
        <dbReference type="SAM" id="MobiDB-lite"/>
    </source>
</evidence>
<keyword evidence="2" id="KW-0812">Transmembrane</keyword>
<keyword evidence="4" id="KW-1185">Reference proteome</keyword>